<dbReference type="RefSeq" id="WP_066058079.1">
    <property type="nucleotide sequence ID" value="NZ_JBHUNF010000004.1"/>
</dbReference>
<keyword evidence="3" id="KW-1185">Reference proteome</keyword>
<sequence>MTGRTNPLLLALYAVACGVVMWAVETWVTAARGAAFVPSIALGATLVALAIAAFVLGWPIRRYTASLRKLHDAAQAHEDTNELRRTAASNRIAPERATFVLAFAKAIALAGSMFLGGCAGVTVYLATRTVASGRVGESLVSTIAAVVLLVAGLIVESWCMLPPEGPEPDAEESAEGMRANPA</sequence>
<dbReference type="InterPro" id="IPR021517">
    <property type="entry name" value="DUF3180"/>
</dbReference>
<evidence type="ECO:0000313" key="2">
    <source>
        <dbReference type="EMBL" id="MFD2675291.1"/>
    </source>
</evidence>
<name>A0ABW5RL50_9MICO</name>
<feature type="transmembrane region" description="Helical" evidence="1">
    <location>
        <begin position="36"/>
        <end position="60"/>
    </location>
</feature>
<comment type="caution">
    <text evidence="2">The sequence shown here is derived from an EMBL/GenBank/DDBJ whole genome shotgun (WGS) entry which is preliminary data.</text>
</comment>
<dbReference type="Pfam" id="PF11377">
    <property type="entry name" value="DUF3180"/>
    <property type="match status" value="1"/>
</dbReference>
<evidence type="ECO:0000313" key="3">
    <source>
        <dbReference type="Proteomes" id="UP001597453"/>
    </source>
</evidence>
<keyword evidence="1" id="KW-1133">Transmembrane helix</keyword>
<keyword evidence="1" id="KW-0472">Membrane</keyword>
<gene>
    <name evidence="2" type="ORF">ACFSUQ_08305</name>
</gene>
<reference evidence="3" key="1">
    <citation type="journal article" date="2019" name="Int. J. Syst. Evol. Microbiol.">
        <title>The Global Catalogue of Microorganisms (GCM) 10K type strain sequencing project: providing services to taxonomists for standard genome sequencing and annotation.</title>
        <authorList>
            <consortium name="The Broad Institute Genomics Platform"/>
            <consortium name="The Broad Institute Genome Sequencing Center for Infectious Disease"/>
            <person name="Wu L."/>
            <person name="Ma J."/>
        </authorList>
    </citation>
    <scope>NUCLEOTIDE SEQUENCE [LARGE SCALE GENOMIC DNA]</scope>
    <source>
        <strain evidence="3">TISTR 1511</strain>
    </source>
</reference>
<feature type="transmembrane region" description="Helical" evidence="1">
    <location>
        <begin position="7"/>
        <end position="24"/>
    </location>
</feature>
<dbReference type="Proteomes" id="UP001597453">
    <property type="component" value="Unassembled WGS sequence"/>
</dbReference>
<proteinExistence type="predicted"/>
<organism evidence="2 3">
    <name type="scientific">Gulosibacter bifidus</name>
    <dbReference type="NCBI Taxonomy" id="272239"/>
    <lineage>
        <taxon>Bacteria</taxon>
        <taxon>Bacillati</taxon>
        <taxon>Actinomycetota</taxon>
        <taxon>Actinomycetes</taxon>
        <taxon>Micrococcales</taxon>
        <taxon>Microbacteriaceae</taxon>
        <taxon>Gulosibacter</taxon>
    </lineage>
</organism>
<feature type="transmembrane region" description="Helical" evidence="1">
    <location>
        <begin position="138"/>
        <end position="155"/>
    </location>
</feature>
<protein>
    <submittedName>
        <fullName evidence="2">DUF3180 domain-containing protein</fullName>
    </submittedName>
</protein>
<keyword evidence="1" id="KW-0812">Transmembrane</keyword>
<feature type="transmembrane region" description="Helical" evidence="1">
    <location>
        <begin position="99"/>
        <end position="126"/>
    </location>
</feature>
<evidence type="ECO:0000256" key="1">
    <source>
        <dbReference type="SAM" id="Phobius"/>
    </source>
</evidence>
<dbReference type="EMBL" id="JBHUNF010000004">
    <property type="protein sequence ID" value="MFD2675291.1"/>
    <property type="molecule type" value="Genomic_DNA"/>
</dbReference>
<accession>A0ABW5RL50</accession>